<sequence>MKNLKYIFLLMVLPILGCSDLEEEPVSVLSPDGFFNSIQDVQTAINGAYGNLSEEAFWGRKFSLPLMLRSDMVGIGDQGTAGRRKDHDNFTVADDNGMITAFWPRAYQIIAGANEAIAGGNGLGLAEGTLNPVVAQAYFVRAYTYFHLVRLFGDIPYLDAPVQEIAAASQISKTPAAEVYANIIADLEFAKQWLPDSYLPSNSALPTKASAAGYLALVHLTMKSFPEAYNEAKFVIDNEGRFGLELAADFQDLFNPAKQGSLKEALFTIDYNGFRDGNYGQDYTAALTGIRANEDGNGGGWSVAVPSIEVYNRWDGRDYRKAVSLDTTGVFNGVVDTFMNFPNYDARNIPSAYIAKYARFTGQTSNGNGRGSEHNYAQLRYAEVLLIAAEALNEVTPGTTEADGYVNRVRARARNGNGSGFPADVTPGMSQADFRNMVLEERRWELAFEFKRWYDIKRRDIGTTAFGTGGFEERPNFNPSRDYLLPLPNDELQRNPNLEPNNPGY</sequence>
<keyword evidence="5" id="KW-0998">Cell outer membrane</keyword>
<evidence type="ECO:0000256" key="4">
    <source>
        <dbReference type="ARBA" id="ARBA00023136"/>
    </source>
</evidence>
<evidence type="ECO:0000313" key="10">
    <source>
        <dbReference type="Proteomes" id="UP000760545"/>
    </source>
</evidence>
<protein>
    <submittedName>
        <fullName evidence="9">RagB/SusD family nutrient uptake outer membrane protein</fullName>
    </submittedName>
</protein>
<comment type="similarity">
    <text evidence="2">Belongs to the SusD family.</text>
</comment>
<dbReference type="Pfam" id="PF14322">
    <property type="entry name" value="SusD-like_3"/>
    <property type="match status" value="1"/>
</dbReference>
<evidence type="ECO:0000313" key="9">
    <source>
        <dbReference type="EMBL" id="NJX14343.1"/>
    </source>
</evidence>
<dbReference type="EMBL" id="JAAVJS010000002">
    <property type="protein sequence ID" value="NJX14343.1"/>
    <property type="molecule type" value="Genomic_DNA"/>
</dbReference>
<proteinExistence type="inferred from homology"/>
<feature type="domain" description="RagB/SusD" evidence="7">
    <location>
        <begin position="352"/>
        <end position="505"/>
    </location>
</feature>
<dbReference type="InterPro" id="IPR012944">
    <property type="entry name" value="SusD_RagB_dom"/>
</dbReference>
<comment type="subcellular location">
    <subcellularLocation>
        <location evidence="1">Cell outer membrane</location>
    </subcellularLocation>
</comment>
<accession>A0ABX1DBC8</accession>
<evidence type="ECO:0000256" key="2">
    <source>
        <dbReference type="ARBA" id="ARBA00006275"/>
    </source>
</evidence>
<evidence type="ECO:0000256" key="3">
    <source>
        <dbReference type="ARBA" id="ARBA00022729"/>
    </source>
</evidence>
<keyword evidence="10" id="KW-1185">Reference proteome</keyword>
<evidence type="ECO:0000256" key="5">
    <source>
        <dbReference type="ARBA" id="ARBA00023237"/>
    </source>
</evidence>
<keyword evidence="4" id="KW-0472">Membrane</keyword>
<evidence type="ECO:0000256" key="6">
    <source>
        <dbReference type="SAM" id="MobiDB-lite"/>
    </source>
</evidence>
<dbReference type="Gene3D" id="1.25.40.390">
    <property type="match status" value="1"/>
</dbReference>
<dbReference type="InterPro" id="IPR011990">
    <property type="entry name" value="TPR-like_helical_dom_sf"/>
</dbReference>
<dbReference type="InterPro" id="IPR033985">
    <property type="entry name" value="SusD-like_N"/>
</dbReference>
<dbReference type="SUPFAM" id="SSF48452">
    <property type="entry name" value="TPR-like"/>
    <property type="match status" value="1"/>
</dbReference>
<dbReference type="Proteomes" id="UP000760545">
    <property type="component" value="Unassembled WGS sequence"/>
</dbReference>
<feature type="domain" description="SusD-like N-terminal" evidence="8">
    <location>
        <begin position="39"/>
        <end position="220"/>
    </location>
</feature>
<name>A0ABX1DBC8_9FLAO</name>
<feature type="compositionally biased region" description="Polar residues" evidence="6">
    <location>
        <begin position="494"/>
        <end position="505"/>
    </location>
</feature>
<evidence type="ECO:0000259" key="8">
    <source>
        <dbReference type="Pfam" id="PF14322"/>
    </source>
</evidence>
<organism evidence="9 10">
    <name type="scientific">Tamlana crocina</name>
    <dbReference type="NCBI Taxonomy" id="393006"/>
    <lineage>
        <taxon>Bacteria</taxon>
        <taxon>Pseudomonadati</taxon>
        <taxon>Bacteroidota</taxon>
        <taxon>Flavobacteriia</taxon>
        <taxon>Flavobacteriales</taxon>
        <taxon>Flavobacteriaceae</taxon>
        <taxon>Tamlana</taxon>
    </lineage>
</organism>
<dbReference type="Pfam" id="PF07980">
    <property type="entry name" value="SusD_RagB"/>
    <property type="match status" value="1"/>
</dbReference>
<evidence type="ECO:0000259" key="7">
    <source>
        <dbReference type="Pfam" id="PF07980"/>
    </source>
</evidence>
<evidence type="ECO:0000256" key="1">
    <source>
        <dbReference type="ARBA" id="ARBA00004442"/>
    </source>
</evidence>
<comment type="caution">
    <text evidence="9">The sequence shown here is derived from an EMBL/GenBank/DDBJ whole genome shotgun (WGS) entry which is preliminary data.</text>
</comment>
<reference evidence="9 10" key="1">
    <citation type="submission" date="2020-03" db="EMBL/GenBank/DDBJ databases">
        <title>Tamlana sp. nov, isolated from XXX.</title>
        <authorList>
            <person name="Cao W.R."/>
        </authorList>
    </citation>
    <scope>NUCLEOTIDE SEQUENCE [LARGE SCALE GENOMIC DNA]</scope>
    <source>
        <strain evidence="9 10">HST1-43</strain>
    </source>
</reference>
<keyword evidence="3" id="KW-0732">Signal</keyword>
<feature type="region of interest" description="Disordered" evidence="6">
    <location>
        <begin position="465"/>
        <end position="505"/>
    </location>
</feature>
<gene>
    <name evidence="9" type="ORF">HC176_02435</name>
</gene>